<keyword evidence="2" id="KW-0732">Signal</keyword>
<feature type="signal peptide" evidence="2">
    <location>
        <begin position="1"/>
        <end position="18"/>
    </location>
</feature>
<evidence type="ECO:0000256" key="2">
    <source>
        <dbReference type="SAM" id="SignalP"/>
    </source>
</evidence>
<name>A0A1I8FTH6_9PLAT</name>
<proteinExistence type="predicted"/>
<dbReference type="WBParaSite" id="maker-unitig_9732-snap-gene-0.1-mRNA-1">
    <property type="protein sequence ID" value="maker-unitig_9732-snap-gene-0.1-mRNA-1"/>
    <property type="gene ID" value="maker-unitig_9732-snap-gene-0.1"/>
</dbReference>
<sequence>EFRVKWLLFGCPVPSLLAAATVVCGFPRNRKTVVSTPSTVFIDATSPRTFERQVALLGLVLFFNEGMAVRGAVPRGGEQLRGLIRFGLVHRRRSETAELLNLKHDGLVRSFSAKSMPFGPAASWKLADLLAGHRLSCDAMAGPGAVTAPATPCRVDSIVRASTERRTNFSGCSRRLASWRRSCPACTTSACWSGRRRASSWTGSAARLLQPGAGAPGAAAAAGAGADGLATVEISRLDESGIVREDKDGELTYAESLRFLVEYNRNFRAELLGENRADDSEMRLLSGLLRRERLAFGIVDLSARTAPTPGQQQQQQQDSMKSNNEEL</sequence>
<feature type="region of interest" description="Disordered" evidence="1">
    <location>
        <begin position="303"/>
        <end position="327"/>
    </location>
</feature>
<feature type="chain" id="PRO_5009318832" evidence="2">
    <location>
        <begin position="19"/>
        <end position="327"/>
    </location>
</feature>
<protein>
    <submittedName>
        <fullName evidence="4">EF-hand domain-containing protein</fullName>
    </submittedName>
</protein>
<feature type="compositionally biased region" description="Polar residues" evidence="1">
    <location>
        <begin position="318"/>
        <end position="327"/>
    </location>
</feature>
<reference evidence="4" key="1">
    <citation type="submission" date="2016-11" db="UniProtKB">
        <authorList>
            <consortium name="WormBaseParasite"/>
        </authorList>
    </citation>
    <scope>IDENTIFICATION</scope>
</reference>
<dbReference type="AlphaFoldDB" id="A0A1I8FTH6"/>
<accession>A0A1I8FTH6</accession>
<evidence type="ECO:0000313" key="4">
    <source>
        <dbReference type="WBParaSite" id="maker-unitig_9732-snap-gene-0.1-mRNA-1"/>
    </source>
</evidence>
<evidence type="ECO:0000256" key="1">
    <source>
        <dbReference type="SAM" id="MobiDB-lite"/>
    </source>
</evidence>
<dbReference type="Proteomes" id="UP000095280">
    <property type="component" value="Unplaced"/>
</dbReference>
<keyword evidence="3" id="KW-1185">Reference proteome</keyword>
<organism evidence="3 4">
    <name type="scientific">Macrostomum lignano</name>
    <dbReference type="NCBI Taxonomy" id="282301"/>
    <lineage>
        <taxon>Eukaryota</taxon>
        <taxon>Metazoa</taxon>
        <taxon>Spiralia</taxon>
        <taxon>Lophotrochozoa</taxon>
        <taxon>Platyhelminthes</taxon>
        <taxon>Rhabditophora</taxon>
        <taxon>Macrostomorpha</taxon>
        <taxon>Macrostomida</taxon>
        <taxon>Macrostomidae</taxon>
        <taxon>Macrostomum</taxon>
    </lineage>
</organism>
<evidence type="ECO:0000313" key="3">
    <source>
        <dbReference type="Proteomes" id="UP000095280"/>
    </source>
</evidence>